<dbReference type="GO" id="GO:0008270">
    <property type="term" value="F:zinc ion binding"/>
    <property type="evidence" value="ECO:0007669"/>
    <property type="project" value="UniProtKB-UniRule"/>
</dbReference>
<comment type="similarity">
    <text evidence="4">Belongs to the HypA/HybF family.</text>
</comment>
<dbReference type="EMBL" id="LQMQ01000030">
    <property type="protein sequence ID" value="KUO40975.1"/>
    <property type="molecule type" value="Genomic_DNA"/>
</dbReference>
<evidence type="ECO:0000256" key="3">
    <source>
        <dbReference type="ARBA" id="ARBA00022833"/>
    </source>
</evidence>
<dbReference type="AlphaFoldDB" id="A0A147JWV6"/>
<feature type="binding site" evidence="4">
    <location>
        <position position="117"/>
    </location>
    <ligand>
        <name>Zn(2+)</name>
        <dbReference type="ChEBI" id="CHEBI:29105"/>
    </ligand>
</feature>
<evidence type="ECO:0000256" key="1">
    <source>
        <dbReference type="ARBA" id="ARBA00022596"/>
    </source>
</evidence>
<name>A0A147JWV6_HADYE</name>
<comment type="caution">
    <text evidence="5">The sequence shown here is derived from an EMBL/GenBank/DDBJ whole genome shotgun (WGS) entry which is preliminary data.</text>
</comment>
<dbReference type="GO" id="GO:0051604">
    <property type="term" value="P:protein maturation"/>
    <property type="evidence" value="ECO:0007669"/>
    <property type="project" value="InterPro"/>
</dbReference>
<evidence type="ECO:0000256" key="4">
    <source>
        <dbReference type="HAMAP-Rule" id="MF_00213"/>
    </source>
</evidence>
<sequence length="173" mass="19164">MTNARTSGGAAAALNNSAPGQAGCGFRKHLINAPPSERGDHLHEWALAEAVISSLLAVAKEKGAKEVAEAKIKLGKMQQIDIDILNLAFRELTRGTLLEKTKIKVEPEETRFRCRACGHEWNFEAPGKSEEEEAIHFVPELAHSFLRCPRCRSPDFEIMGGRGVWVEYIKISR</sequence>
<protein>
    <recommendedName>
        <fullName evidence="4">Hydrogenase maturation factor HypA</fullName>
    </recommendedName>
</protein>
<feature type="binding site" evidence="4">
    <location>
        <position position="151"/>
    </location>
    <ligand>
        <name>Zn(2+)</name>
        <dbReference type="ChEBI" id="CHEBI:29105"/>
    </ligand>
</feature>
<reference evidence="5 6" key="1">
    <citation type="journal article" date="2016" name="Nat. Microbiol.">
        <title>Genomic inference of the metabolism of cosmopolitan subsurface Archaea, Hadesarchaea.</title>
        <authorList>
            <person name="Baker B.J."/>
            <person name="Saw J.H."/>
            <person name="Lind A.E."/>
            <person name="Lazar C.S."/>
            <person name="Hinrichs K.-U."/>
            <person name="Teske A.P."/>
            <person name="Ettema T.J."/>
        </authorList>
    </citation>
    <scope>NUCLEOTIDE SEQUENCE [LARGE SCALE GENOMIC DNA]</scope>
</reference>
<feature type="binding site" evidence="4">
    <location>
        <position position="114"/>
    </location>
    <ligand>
        <name>Zn(2+)</name>
        <dbReference type="ChEBI" id="CHEBI:29105"/>
    </ligand>
</feature>
<dbReference type="NCBIfam" id="NF003008">
    <property type="entry name" value="PRK03824.1"/>
    <property type="match status" value="1"/>
</dbReference>
<dbReference type="Proteomes" id="UP000074294">
    <property type="component" value="Unassembled WGS sequence"/>
</dbReference>
<feature type="binding site" evidence="4">
    <location>
        <position position="148"/>
    </location>
    <ligand>
        <name>Zn(2+)</name>
        <dbReference type="ChEBI" id="CHEBI:29105"/>
    </ligand>
</feature>
<dbReference type="PANTHER" id="PTHR34535">
    <property type="entry name" value="HYDROGENASE MATURATION FACTOR HYPA"/>
    <property type="match status" value="1"/>
</dbReference>
<evidence type="ECO:0000313" key="5">
    <source>
        <dbReference type="EMBL" id="KUO40975.1"/>
    </source>
</evidence>
<feature type="binding site" evidence="4">
    <location>
        <position position="43"/>
    </location>
    <ligand>
        <name>Ni(2+)</name>
        <dbReference type="ChEBI" id="CHEBI:49786"/>
    </ligand>
</feature>
<keyword evidence="2 4" id="KW-0479">Metal-binding</keyword>
<organism evidence="5 6">
    <name type="scientific">Hadarchaeum yellowstonense</name>
    <dbReference type="NCBI Taxonomy" id="1776334"/>
    <lineage>
        <taxon>Archaea</taxon>
        <taxon>Methanobacteriati</taxon>
        <taxon>Candidatus Hadarchaeota</taxon>
        <taxon>Candidatus Hadarchaeia</taxon>
        <taxon>Candidatus Hadarchaeales</taxon>
        <taxon>Candidatus Hadarchaeaceae</taxon>
        <taxon>Candidatus Hadarchaeum</taxon>
    </lineage>
</organism>
<dbReference type="Gene3D" id="3.30.2320.80">
    <property type="match status" value="1"/>
</dbReference>
<dbReference type="PANTHER" id="PTHR34535:SF3">
    <property type="entry name" value="HYDROGENASE MATURATION FACTOR HYPA"/>
    <property type="match status" value="1"/>
</dbReference>
<proteinExistence type="inferred from homology"/>
<evidence type="ECO:0000313" key="6">
    <source>
        <dbReference type="Proteomes" id="UP000074294"/>
    </source>
</evidence>
<dbReference type="STRING" id="1776334.APZ16_06340"/>
<gene>
    <name evidence="4" type="primary">hypA</name>
    <name evidence="5" type="ORF">APZ16_06340</name>
</gene>
<keyword evidence="3 4" id="KW-0862">Zinc</keyword>
<dbReference type="GO" id="GO:0016151">
    <property type="term" value="F:nickel cation binding"/>
    <property type="evidence" value="ECO:0007669"/>
    <property type="project" value="UniProtKB-UniRule"/>
</dbReference>
<dbReference type="InterPro" id="IPR000688">
    <property type="entry name" value="HypA/HybF"/>
</dbReference>
<dbReference type="Pfam" id="PF01155">
    <property type="entry name" value="HypA"/>
    <property type="match status" value="1"/>
</dbReference>
<accession>A0A147JWV6</accession>
<dbReference type="HAMAP" id="MF_00213">
    <property type="entry name" value="HypA_HybF"/>
    <property type="match status" value="1"/>
</dbReference>
<evidence type="ECO:0000256" key="2">
    <source>
        <dbReference type="ARBA" id="ARBA00022723"/>
    </source>
</evidence>
<keyword evidence="1 4" id="KW-0533">Nickel</keyword>
<comment type="function">
    <text evidence="4">Involved in the maturation of [NiFe] hydrogenases. Required for nickel insertion into the metal center of the hydrogenase.</text>
</comment>